<name>A0A318JT37_9NOCA</name>
<evidence type="ECO:0000256" key="3">
    <source>
        <dbReference type="SAM" id="SignalP"/>
    </source>
</evidence>
<feature type="region of interest" description="Disordered" evidence="1">
    <location>
        <begin position="22"/>
        <end position="71"/>
    </location>
</feature>
<keyword evidence="3" id="KW-0732">Signal</keyword>
<feature type="transmembrane region" description="Helical" evidence="2">
    <location>
        <begin position="93"/>
        <end position="115"/>
    </location>
</feature>
<keyword evidence="2" id="KW-1133">Transmembrane helix</keyword>
<evidence type="ECO:0000256" key="2">
    <source>
        <dbReference type="SAM" id="Phobius"/>
    </source>
</evidence>
<gene>
    <name evidence="4" type="ORF">DFR70_12614</name>
</gene>
<evidence type="ECO:0000313" key="4">
    <source>
        <dbReference type="EMBL" id="PXX53893.1"/>
    </source>
</evidence>
<organism evidence="4 5">
    <name type="scientific">Nocardia tenerifensis</name>
    <dbReference type="NCBI Taxonomy" id="228006"/>
    <lineage>
        <taxon>Bacteria</taxon>
        <taxon>Bacillati</taxon>
        <taxon>Actinomycetota</taxon>
        <taxon>Actinomycetes</taxon>
        <taxon>Mycobacteriales</taxon>
        <taxon>Nocardiaceae</taxon>
        <taxon>Nocardia</taxon>
    </lineage>
</organism>
<keyword evidence="2" id="KW-0472">Membrane</keyword>
<reference evidence="4 5" key="1">
    <citation type="submission" date="2018-05" db="EMBL/GenBank/DDBJ databases">
        <title>Genomic Encyclopedia of Type Strains, Phase IV (KMG-IV): sequencing the most valuable type-strain genomes for metagenomic binning, comparative biology and taxonomic classification.</title>
        <authorList>
            <person name="Goeker M."/>
        </authorList>
    </citation>
    <scope>NUCLEOTIDE SEQUENCE [LARGE SCALE GENOMIC DNA]</scope>
    <source>
        <strain evidence="4 5">DSM 44704</strain>
    </source>
</reference>
<protein>
    <submittedName>
        <fullName evidence="4">Uncharacterized protein</fullName>
    </submittedName>
</protein>
<feature type="signal peptide" evidence="3">
    <location>
        <begin position="1"/>
        <end position="19"/>
    </location>
</feature>
<feature type="chain" id="PRO_5016464570" evidence="3">
    <location>
        <begin position="20"/>
        <end position="148"/>
    </location>
</feature>
<dbReference type="Proteomes" id="UP000247569">
    <property type="component" value="Unassembled WGS sequence"/>
</dbReference>
<accession>A0A318JT37</accession>
<comment type="caution">
    <text evidence="4">The sequence shown here is derived from an EMBL/GenBank/DDBJ whole genome shotgun (WGS) entry which is preliminary data.</text>
</comment>
<dbReference type="RefSeq" id="WP_040742040.1">
    <property type="nucleotide sequence ID" value="NZ_QJKF01000026.1"/>
</dbReference>
<evidence type="ECO:0000256" key="1">
    <source>
        <dbReference type="SAM" id="MobiDB-lite"/>
    </source>
</evidence>
<dbReference type="EMBL" id="QJKF01000026">
    <property type="protein sequence ID" value="PXX53893.1"/>
    <property type="molecule type" value="Genomic_DNA"/>
</dbReference>
<evidence type="ECO:0000313" key="5">
    <source>
        <dbReference type="Proteomes" id="UP000247569"/>
    </source>
</evidence>
<keyword evidence="5" id="KW-1185">Reference proteome</keyword>
<feature type="transmembrane region" description="Helical" evidence="2">
    <location>
        <begin position="127"/>
        <end position="147"/>
    </location>
</feature>
<keyword evidence="2" id="KW-0812">Transmembrane</keyword>
<dbReference type="OrthoDB" id="4570441at2"/>
<dbReference type="AlphaFoldDB" id="A0A318JT37"/>
<proteinExistence type="predicted"/>
<sequence length="148" mass="15214">MKRTLWALVVAVVVTAASAAGVHAQPPTTTPNPAPPSQQLSPQSPGGGSGEQIPIRDPKTGGVQWDKFGGDPAEAPADLDAFITDALGWLRTLALVCAVAGMLILAAALIVGIRGRSEQAKKALEKFPLVLGATVMSGSAYTVLMIFL</sequence>